<evidence type="ECO:0000313" key="2">
    <source>
        <dbReference type="Proteomes" id="UP000790377"/>
    </source>
</evidence>
<accession>A0ACB7ZRK4</accession>
<evidence type="ECO:0000313" key="1">
    <source>
        <dbReference type="EMBL" id="KAH7903464.1"/>
    </source>
</evidence>
<sequence length="353" mass="38599">MLYVQVVADYQFLGLGPSLKFTNVGAGVFLEQFVIEQDLLAIALSSSKYPLSIDETSAPNIPGSSLSRRITPNVNPHHSRSEPLMTPPRNVILPASLHLKAGSLSGDARPYPNTGSSTAKFAKTRKLSQILIRTQDNSSSQRNRPVRNSSRRRFWLSSAPQQPTQSSLHPLKALLTSPHPSLSATDIPARQSVVSPQRSNLPTAEQLQRWARDSPVTLENTLHRGHALGSVSDPQSHVSTSTLSSPPPLFHRHGHQSLSHHHDCLMPQLHSRATYSESEAGLHVYPPLRSVFLSSLHSPLESCYSNAIDTTVLVLVYRAAYGDSPSREAQPNGSTIGNEQAHVHFFGCDTFAI</sequence>
<gene>
    <name evidence="1" type="ORF">BJ138DRAFT_1120360</name>
</gene>
<dbReference type="EMBL" id="MU268954">
    <property type="protein sequence ID" value="KAH7903464.1"/>
    <property type="molecule type" value="Genomic_DNA"/>
</dbReference>
<reference evidence="1" key="1">
    <citation type="journal article" date="2021" name="New Phytol.">
        <title>Evolutionary innovations through gain and loss of genes in the ectomycorrhizal Boletales.</title>
        <authorList>
            <person name="Wu G."/>
            <person name="Miyauchi S."/>
            <person name="Morin E."/>
            <person name="Kuo A."/>
            <person name="Drula E."/>
            <person name="Varga T."/>
            <person name="Kohler A."/>
            <person name="Feng B."/>
            <person name="Cao Y."/>
            <person name="Lipzen A."/>
            <person name="Daum C."/>
            <person name="Hundley H."/>
            <person name="Pangilinan J."/>
            <person name="Johnson J."/>
            <person name="Barry K."/>
            <person name="LaButti K."/>
            <person name="Ng V."/>
            <person name="Ahrendt S."/>
            <person name="Min B."/>
            <person name="Choi I.G."/>
            <person name="Park H."/>
            <person name="Plett J.M."/>
            <person name="Magnuson J."/>
            <person name="Spatafora J.W."/>
            <person name="Nagy L.G."/>
            <person name="Henrissat B."/>
            <person name="Grigoriev I.V."/>
            <person name="Yang Z.L."/>
            <person name="Xu J."/>
            <person name="Martin F.M."/>
        </authorList>
    </citation>
    <scope>NUCLEOTIDE SEQUENCE</scope>
    <source>
        <strain evidence="1">ATCC 28755</strain>
    </source>
</reference>
<proteinExistence type="predicted"/>
<organism evidence="1 2">
    <name type="scientific">Hygrophoropsis aurantiaca</name>
    <dbReference type="NCBI Taxonomy" id="72124"/>
    <lineage>
        <taxon>Eukaryota</taxon>
        <taxon>Fungi</taxon>
        <taxon>Dikarya</taxon>
        <taxon>Basidiomycota</taxon>
        <taxon>Agaricomycotina</taxon>
        <taxon>Agaricomycetes</taxon>
        <taxon>Agaricomycetidae</taxon>
        <taxon>Boletales</taxon>
        <taxon>Coniophorineae</taxon>
        <taxon>Hygrophoropsidaceae</taxon>
        <taxon>Hygrophoropsis</taxon>
    </lineage>
</organism>
<comment type="caution">
    <text evidence="1">The sequence shown here is derived from an EMBL/GenBank/DDBJ whole genome shotgun (WGS) entry which is preliminary data.</text>
</comment>
<dbReference type="Proteomes" id="UP000790377">
    <property type="component" value="Unassembled WGS sequence"/>
</dbReference>
<name>A0ACB7ZRK4_9AGAM</name>
<protein>
    <submittedName>
        <fullName evidence="1">Uncharacterized protein</fullName>
    </submittedName>
</protein>
<keyword evidence="2" id="KW-1185">Reference proteome</keyword>